<evidence type="ECO:0000313" key="5">
    <source>
        <dbReference type="EMBL" id="MBN3578179.1"/>
    </source>
</evidence>
<accession>A0ABS3A1V9</accession>
<dbReference type="PANTHER" id="PTHR47354">
    <property type="entry name" value="NADH OXIDOREDUCTASE HCR"/>
    <property type="match status" value="1"/>
</dbReference>
<evidence type="ECO:0000259" key="3">
    <source>
        <dbReference type="PROSITE" id="PS51085"/>
    </source>
</evidence>
<dbReference type="EMBL" id="JAFHLB010000012">
    <property type="protein sequence ID" value="MBN3578179.1"/>
    <property type="molecule type" value="Genomic_DNA"/>
</dbReference>
<keyword evidence="1" id="KW-0472">Membrane</keyword>
<dbReference type="Gene3D" id="3.10.20.30">
    <property type="match status" value="1"/>
</dbReference>
<dbReference type="PROSITE" id="PS00197">
    <property type="entry name" value="2FE2S_FER_1"/>
    <property type="match status" value="1"/>
</dbReference>
<dbReference type="InterPro" id="IPR012675">
    <property type="entry name" value="Beta-grasp_dom_sf"/>
</dbReference>
<reference evidence="5 6" key="1">
    <citation type="submission" date="2021-02" db="EMBL/GenBank/DDBJ databases">
        <title>Draft Genome Sequences of 5 Vibrio neptunius Strains Isolated From of Bivalve Hatcheries.</title>
        <authorList>
            <person name="Galvis F."/>
            <person name="Barja J.L."/>
            <person name="Lemos M.L."/>
            <person name="Balado M."/>
        </authorList>
    </citation>
    <scope>NUCLEOTIDE SEQUENCE [LARGE SCALE GENOMIC DNA]</scope>
    <source>
        <strain evidence="5 6">PP-145.98</strain>
    </source>
</reference>
<comment type="caution">
    <text evidence="5">The sequence shown here is derived from an EMBL/GenBank/DDBJ whole genome shotgun (WGS) entry which is preliminary data.</text>
</comment>
<dbReference type="InterPro" id="IPR001433">
    <property type="entry name" value="OxRdtase_FAD/NAD-bd"/>
</dbReference>
<dbReference type="CDD" id="cd00207">
    <property type="entry name" value="fer2"/>
    <property type="match status" value="1"/>
</dbReference>
<dbReference type="InterPro" id="IPR017927">
    <property type="entry name" value="FAD-bd_FR_type"/>
</dbReference>
<dbReference type="InterPro" id="IPR008333">
    <property type="entry name" value="Cbr1-like_FAD-bd_dom"/>
</dbReference>
<evidence type="ECO:0000313" key="6">
    <source>
        <dbReference type="Proteomes" id="UP000779070"/>
    </source>
</evidence>
<dbReference type="Pfam" id="PF00111">
    <property type="entry name" value="Fer2"/>
    <property type="match status" value="1"/>
</dbReference>
<evidence type="ECO:0000256" key="1">
    <source>
        <dbReference type="ARBA" id="ARBA00022692"/>
    </source>
</evidence>
<dbReference type="InterPro" id="IPR050415">
    <property type="entry name" value="MRET"/>
</dbReference>
<dbReference type="SUPFAM" id="SSF54292">
    <property type="entry name" value="2Fe-2S ferredoxin-like"/>
    <property type="match status" value="1"/>
</dbReference>
<dbReference type="Gene3D" id="3.40.50.80">
    <property type="entry name" value="Nucleotide-binding domain of ferredoxin-NADP reductase (FNR) module"/>
    <property type="match status" value="1"/>
</dbReference>
<dbReference type="Proteomes" id="UP000779070">
    <property type="component" value="Unassembled WGS sequence"/>
</dbReference>
<dbReference type="PROSITE" id="PS51384">
    <property type="entry name" value="FAD_FR"/>
    <property type="match status" value="1"/>
</dbReference>
<dbReference type="Pfam" id="PF00175">
    <property type="entry name" value="NAD_binding_1"/>
    <property type="match status" value="1"/>
</dbReference>
<feature type="domain" description="2Fe-2S ferredoxin-type" evidence="3">
    <location>
        <begin position="1"/>
        <end position="84"/>
    </location>
</feature>
<dbReference type="InterPro" id="IPR001041">
    <property type="entry name" value="2Fe-2S_ferredoxin-type"/>
</dbReference>
<dbReference type="InterPro" id="IPR036010">
    <property type="entry name" value="2Fe-2S_ferredoxin-like_sf"/>
</dbReference>
<dbReference type="RefSeq" id="WP_206369948.1">
    <property type="nucleotide sequence ID" value="NZ_CAWPTM010000029.1"/>
</dbReference>
<dbReference type="CDD" id="cd06189">
    <property type="entry name" value="flavin_oxioreductase"/>
    <property type="match status" value="1"/>
</dbReference>
<dbReference type="Gene3D" id="2.40.30.10">
    <property type="entry name" value="Translation factors"/>
    <property type="match status" value="1"/>
</dbReference>
<name>A0ABS3A1V9_9VIBR</name>
<dbReference type="PANTHER" id="PTHR47354:SF5">
    <property type="entry name" value="PROTEIN RFBI"/>
    <property type="match status" value="1"/>
</dbReference>
<proteinExistence type="predicted"/>
<dbReference type="PRINTS" id="PR00410">
    <property type="entry name" value="PHEHYDRXLASE"/>
</dbReference>
<dbReference type="SUPFAM" id="SSF63380">
    <property type="entry name" value="Riboflavin synthase domain-like"/>
    <property type="match status" value="1"/>
</dbReference>
<dbReference type="Pfam" id="PF00970">
    <property type="entry name" value="FAD_binding_6"/>
    <property type="match status" value="1"/>
</dbReference>
<sequence length="323" mass="36083">MQYHIEVQPAGVTYKSEDNLLEDALQQSITIEHSCKTGDCGVCSAELIQGKVENENGDIITEGHFLTCQSRAKSDSVLKATYVPELANIKRQTLPCKVASIEYPTSDIIIIKLRFPPTAQFDYLPGQYIDLSFKGVKRSYSIANTKSDAKEVELHIRRVDDGKMSQLLFDFDLKLNTLMRIEGPKGTFFVREGVKPLIMIATGTGIAPIKAAVEQLISNKDPRPVYIYWGMRYSAEIYDTGLESIAESSDNIHFFPVLSRERKVAMGKVGYVQSAVLQDFGSLELYDIYACGSPQMIEQAKESFEKNGLLIDNFFSDAFTPAK</sequence>
<protein>
    <submittedName>
        <fullName evidence="5">2Fe-2S iron-sulfur cluster binding domain-containing protein</fullName>
    </submittedName>
</protein>
<gene>
    <name evidence="5" type="ORF">JYA62_10905</name>
</gene>
<evidence type="ECO:0000256" key="2">
    <source>
        <dbReference type="ARBA" id="ARBA00034078"/>
    </source>
</evidence>
<feature type="domain" description="FAD-binding FR-type" evidence="4">
    <location>
        <begin position="91"/>
        <end position="191"/>
    </location>
</feature>
<organism evidence="5 6">
    <name type="scientific">Vibrio neptunius</name>
    <dbReference type="NCBI Taxonomy" id="170651"/>
    <lineage>
        <taxon>Bacteria</taxon>
        <taxon>Pseudomonadati</taxon>
        <taxon>Pseudomonadota</taxon>
        <taxon>Gammaproteobacteria</taxon>
        <taxon>Vibrionales</taxon>
        <taxon>Vibrionaceae</taxon>
        <taxon>Vibrio</taxon>
    </lineage>
</organism>
<comment type="cofactor">
    <cofactor evidence="2">
        <name>[2Fe-2S] cluster</name>
        <dbReference type="ChEBI" id="CHEBI:190135"/>
    </cofactor>
</comment>
<dbReference type="SUPFAM" id="SSF52343">
    <property type="entry name" value="Ferredoxin reductase-like, C-terminal NADP-linked domain"/>
    <property type="match status" value="1"/>
</dbReference>
<dbReference type="InterPro" id="IPR017938">
    <property type="entry name" value="Riboflavin_synthase-like_b-brl"/>
</dbReference>
<dbReference type="InterPro" id="IPR039261">
    <property type="entry name" value="FNR_nucleotide-bd"/>
</dbReference>
<dbReference type="PROSITE" id="PS51085">
    <property type="entry name" value="2FE2S_FER_2"/>
    <property type="match status" value="1"/>
</dbReference>
<dbReference type="InterPro" id="IPR001709">
    <property type="entry name" value="Flavoprot_Pyr_Nucl_cyt_Rdtase"/>
</dbReference>
<evidence type="ECO:0000259" key="4">
    <source>
        <dbReference type="PROSITE" id="PS51384"/>
    </source>
</evidence>
<keyword evidence="1" id="KW-0812">Transmembrane</keyword>
<dbReference type="InterPro" id="IPR006058">
    <property type="entry name" value="2Fe2S_fd_BS"/>
</dbReference>
<keyword evidence="6" id="KW-1185">Reference proteome</keyword>
<dbReference type="PRINTS" id="PR00371">
    <property type="entry name" value="FPNCR"/>
</dbReference>